<proteinExistence type="predicted"/>
<sequence length="306" mass="32780">MLGEVAAQQGGVVTRRQALAAGYSRHEVDNFVAFGRWKRLARATYLVGRSPAGISPRLSRIRAAVVSLGPQAHAVLSTAAELHGIAGLPRTTAIHVALPGRAARPARAGDPAVVLHQLEHAADAVTAVRGVPSTTAVHTVAELILRERRYVAVSLLDSALYSKVVGADELLTIPTLIRGRRGAVEARGYLTEASGLAQSPLETRTRLRCVDGGVPPDVLQVEVRDDDGYLLGIGDLGWRGPRVIAEADGRVTHAGPAALLDDRRRQNRLVNAGWTVLRFTWSDTLRPDYIPAVVRRAIAVRSLGRS</sequence>
<dbReference type="Proteomes" id="UP000199385">
    <property type="component" value="Chromosome I"/>
</dbReference>
<feature type="domain" description="AbiEi antitoxin N-terminal" evidence="1">
    <location>
        <begin position="4"/>
        <end position="47"/>
    </location>
</feature>
<dbReference type="InterPro" id="IPR011335">
    <property type="entry name" value="Restrct_endonuc-II-like"/>
</dbReference>
<dbReference type="EMBL" id="LT594323">
    <property type="protein sequence ID" value="SBT50256.1"/>
    <property type="molecule type" value="Genomic_DNA"/>
</dbReference>
<dbReference type="InterPro" id="IPR025159">
    <property type="entry name" value="AbiEi_N"/>
</dbReference>
<reference evidence="3" key="1">
    <citation type="submission" date="2016-06" db="EMBL/GenBank/DDBJ databases">
        <authorList>
            <person name="Varghese N."/>
            <person name="Submissions Spin"/>
        </authorList>
    </citation>
    <scope>NUCLEOTIDE SEQUENCE [LARGE SCALE GENOMIC DNA]</scope>
    <source>
        <strain evidence="3">DSM 44815</strain>
    </source>
</reference>
<dbReference type="Gene3D" id="3.40.960.10">
    <property type="entry name" value="VSR Endonuclease"/>
    <property type="match status" value="1"/>
</dbReference>
<name>A0A1A9A1F0_9ACTN</name>
<evidence type="ECO:0000313" key="3">
    <source>
        <dbReference type="Proteomes" id="UP000199385"/>
    </source>
</evidence>
<dbReference type="SUPFAM" id="SSF52980">
    <property type="entry name" value="Restriction endonuclease-like"/>
    <property type="match status" value="1"/>
</dbReference>
<keyword evidence="3" id="KW-1185">Reference proteome</keyword>
<accession>A0A1A9A1F0</accession>
<evidence type="ECO:0000313" key="2">
    <source>
        <dbReference type="EMBL" id="SBT50256.1"/>
    </source>
</evidence>
<organism evidence="2 3">
    <name type="scientific">Micromonospora auratinigra</name>
    <dbReference type="NCBI Taxonomy" id="261654"/>
    <lineage>
        <taxon>Bacteria</taxon>
        <taxon>Bacillati</taxon>
        <taxon>Actinomycetota</taxon>
        <taxon>Actinomycetes</taxon>
        <taxon>Micromonosporales</taxon>
        <taxon>Micromonosporaceae</taxon>
        <taxon>Micromonospora</taxon>
    </lineage>
</organism>
<protein>
    <submittedName>
        <fullName evidence="2">Transcriptional regulator, AbiEi antitoxin, Type IV TA system</fullName>
    </submittedName>
</protein>
<evidence type="ECO:0000259" key="1">
    <source>
        <dbReference type="Pfam" id="PF13338"/>
    </source>
</evidence>
<gene>
    <name evidence="2" type="ORF">GA0070611_4708</name>
</gene>
<dbReference type="PATRIC" id="fig|261654.4.peg.4778"/>
<dbReference type="Pfam" id="PF13338">
    <property type="entry name" value="AbiEi_4"/>
    <property type="match status" value="1"/>
</dbReference>
<dbReference type="STRING" id="261654.GA0070611_4708"/>
<dbReference type="AlphaFoldDB" id="A0A1A9A1F0"/>